<sequence length="102" mass="10757">MSTPTSTTTEPEKEQMSSGTALVSQSRDEPQAEIAPPAFKPGFQFLAIMGGLSATSLIASLENSVVVTAGPSMVADLEMGEEYVWIANAFFVCCSTSFRSAL</sequence>
<feature type="compositionally biased region" description="Polar residues" evidence="1">
    <location>
        <begin position="16"/>
        <end position="25"/>
    </location>
</feature>
<protein>
    <submittedName>
        <fullName evidence="2">Uncharacterized protein</fullName>
    </submittedName>
</protein>
<dbReference type="OrthoDB" id="10021397at2759"/>
<proteinExistence type="predicted"/>
<gene>
    <name evidence="2" type="ORF">HYALB_00000013</name>
</gene>
<reference evidence="2" key="1">
    <citation type="submission" date="2021-07" db="EMBL/GenBank/DDBJ databases">
        <authorList>
            <person name="Durling M."/>
        </authorList>
    </citation>
    <scope>NUCLEOTIDE SEQUENCE</scope>
</reference>
<organism evidence="2 3">
    <name type="scientific">Hymenoscyphus albidus</name>
    <dbReference type="NCBI Taxonomy" id="595503"/>
    <lineage>
        <taxon>Eukaryota</taxon>
        <taxon>Fungi</taxon>
        <taxon>Dikarya</taxon>
        <taxon>Ascomycota</taxon>
        <taxon>Pezizomycotina</taxon>
        <taxon>Leotiomycetes</taxon>
        <taxon>Helotiales</taxon>
        <taxon>Helotiaceae</taxon>
        <taxon>Hymenoscyphus</taxon>
    </lineage>
</organism>
<evidence type="ECO:0000313" key="2">
    <source>
        <dbReference type="EMBL" id="CAG8973254.1"/>
    </source>
</evidence>
<name>A0A9N9LJ30_9HELO</name>
<comment type="caution">
    <text evidence="2">The sequence shown here is derived from an EMBL/GenBank/DDBJ whole genome shotgun (WGS) entry which is preliminary data.</text>
</comment>
<accession>A0A9N9LJ30</accession>
<dbReference type="EMBL" id="CAJVRM010000068">
    <property type="protein sequence ID" value="CAG8973254.1"/>
    <property type="molecule type" value="Genomic_DNA"/>
</dbReference>
<dbReference type="Proteomes" id="UP000701801">
    <property type="component" value="Unassembled WGS sequence"/>
</dbReference>
<evidence type="ECO:0000313" key="3">
    <source>
        <dbReference type="Proteomes" id="UP000701801"/>
    </source>
</evidence>
<dbReference type="AlphaFoldDB" id="A0A9N9LJ30"/>
<evidence type="ECO:0000256" key="1">
    <source>
        <dbReference type="SAM" id="MobiDB-lite"/>
    </source>
</evidence>
<feature type="region of interest" description="Disordered" evidence="1">
    <location>
        <begin position="1"/>
        <end position="34"/>
    </location>
</feature>
<keyword evidence="3" id="KW-1185">Reference proteome</keyword>